<sequence length="75" mass="8746">MRNLEKTEYELDYLKQQQEVNQELIKVSQSLVATLKQYEEEPENTEVLAVLADLEGQQEQLKAKTEKISKELAHL</sequence>
<dbReference type="GeneID" id="93640844"/>
<dbReference type="Proteomes" id="UP000031829">
    <property type="component" value="Chromosome"/>
</dbReference>
<feature type="coiled-coil region" evidence="1">
    <location>
        <begin position="21"/>
        <end position="71"/>
    </location>
</feature>
<proteinExistence type="predicted"/>
<evidence type="ECO:0000313" key="2">
    <source>
        <dbReference type="EMBL" id="AJI21966.1"/>
    </source>
</evidence>
<reference evidence="2 3" key="1">
    <citation type="journal article" date="2015" name="Genome Announc.">
        <title>Complete genome sequences for 35 biothreat assay-relevant bacillus species.</title>
        <authorList>
            <person name="Johnson S.L."/>
            <person name="Daligault H.E."/>
            <person name="Davenport K.W."/>
            <person name="Jaissle J."/>
            <person name="Frey K.G."/>
            <person name="Ladner J.T."/>
            <person name="Broomall S.M."/>
            <person name="Bishop-Lilly K.A."/>
            <person name="Bruce D.C."/>
            <person name="Gibbons H.S."/>
            <person name="Coyne S.R."/>
            <person name="Lo C.C."/>
            <person name="Meincke L."/>
            <person name="Munk A.C."/>
            <person name="Koroleva G.I."/>
            <person name="Rosenzweig C.N."/>
            <person name="Palacios G.F."/>
            <person name="Redden C.L."/>
            <person name="Minogue T.D."/>
            <person name="Chain P.S."/>
        </authorList>
    </citation>
    <scope>NUCLEOTIDE SEQUENCE [LARGE SCALE GENOMIC DNA]</scope>
    <source>
        <strain evidence="3">ATCC 14581 / DSM 32 / JCM 2506 / NBRC 15308 / NCIMB 9376 / NCTC 10342 / NRRL B-14308 / VKM B-512</strain>
    </source>
</reference>
<protein>
    <submittedName>
        <fullName evidence="2">Uncharacterized protein</fullName>
    </submittedName>
</protein>
<accession>A0A0B6AEQ6</accession>
<dbReference type="HOGENOM" id="CLU_2663446_0_0_9"/>
<evidence type="ECO:0000313" key="3">
    <source>
        <dbReference type="Proteomes" id="UP000031829"/>
    </source>
</evidence>
<dbReference type="AlphaFoldDB" id="A0A0B6AEQ6"/>
<evidence type="ECO:0000256" key="1">
    <source>
        <dbReference type="SAM" id="Coils"/>
    </source>
</evidence>
<organism evidence="2 3">
    <name type="scientific">Priestia megaterium (strain ATCC 14581 / DSM 32 / CCUG 1817 / JCM 2506 / NBRC 15308 / NCIMB 9376 / NCTC 10342 / NRRL B-14308 / VKM B-512 / Ford 19)</name>
    <name type="common">Bacillus megaterium</name>
    <dbReference type="NCBI Taxonomy" id="1348623"/>
    <lineage>
        <taxon>Bacteria</taxon>
        <taxon>Bacillati</taxon>
        <taxon>Bacillota</taxon>
        <taxon>Bacilli</taxon>
        <taxon>Bacillales</taxon>
        <taxon>Bacillaceae</taxon>
        <taxon>Priestia</taxon>
    </lineage>
</organism>
<dbReference type="RefSeq" id="WP_013055216.1">
    <property type="nucleotide sequence ID" value="NZ_BCVB01000014.1"/>
</dbReference>
<gene>
    <name evidence="2" type="ORF">BG04_2777</name>
</gene>
<keyword evidence="1" id="KW-0175">Coiled coil</keyword>
<name>A0A0B6AEQ6_PRIM2</name>
<dbReference type="EMBL" id="CP009920">
    <property type="protein sequence ID" value="AJI21966.1"/>
    <property type="molecule type" value="Genomic_DNA"/>
</dbReference>
<dbReference type="KEGG" id="bmeg:BG04_2777"/>